<dbReference type="SMART" id="SM01019">
    <property type="entry name" value="B3"/>
    <property type="match status" value="2"/>
</dbReference>
<dbReference type="Pfam" id="PF02362">
    <property type="entry name" value="B3"/>
    <property type="match status" value="2"/>
</dbReference>
<feature type="domain" description="TF-B3" evidence="7">
    <location>
        <begin position="274"/>
        <end position="369"/>
    </location>
</feature>
<feature type="region of interest" description="Disordered" evidence="6">
    <location>
        <begin position="203"/>
        <end position="235"/>
    </location>
</feature>
<dbReference type="EMBL" id="JAXQNO010000011">
    <property type="protein sequence ID" value="KAK4788684.1"/>
    <property type="molecule type" value="Genomic_DNA"/>
</dbReference>
<dbReference type="PANTHER" id="PTHR31920:SF37">
    <property type="entry name" value="B3 DOMAIN-CONTAINING TRANSCRIPTION FACTOR VRN1"/>
    <property type="match status" value="1"/>
</dbReference>
<proteinExistence type="predicted"/>
<dbReference type="InterPro" id="IPR015300">
    <property type="entry name" value="DNA-bd_pseudobarrel_sf"/>
</dbReference>
<accession>A0AAN7LPV2</accession>
<keyword evidence="2" id="KW-0805">Transcription regulation</keyword>
<dbReference type="InterPro" id="IPR050655">
    <property type="entry name" value="Plant_B3_domain"/>
</dbReference>
<evidence type="ECO:0000256" key="4">
    <source>
        <dbReference type="ARBA" id="ARBA00023163"/>
    </source>
</evidence>
<dbReference type="GO" id="GO:0005634">
    <property type="term" value="C:nucleus"/>
    <property type="evidence" value="ECO:0007669"/>
    <property type="project" value="UniProtKB-SubCell"/>
</dbReference>
<dbReference type="SUPFAM" id="SSF101936">
    <property type="entry name" value="DNA-binding pseudobarrel domain"/>
    <property type="match status" value="2"/>
</dbReference>
<evidence type="ECO:0000256" key="6">
    <source>
        <dbReference type="SAM" id="MobiDB-lite"/>
    </source>
</evidence>
<evidence type="ECO:0000256" key="2">
    <source>
        <dbReference type="ARBA" id="ARBA00023015"/>
    </source>
</evidence>
<organism evidence="8 9">
    <name type="scientific">Trapa natans</name>
    <name type="common">Water chestnut</name>
    <dbReference type="NCBI Taxonomy" id="22666"/>
    <lineage>
        <taxon>Eukaryota</taxon>
        <taxon>Viridiplantae</taxon>
        <taxon>Streptophyta</taxon>
        <taxon>Embryophyta</taxon>
        <taxon>Tracheophyta</taxon>
        <taxon>Spermatophyta</taxon>
        <taxon>Magnoliopsida</taxon>
        <taxon>eudicotyledons</taxon>
        <taxon>Gunneridae</taxon>
        <taxon>Pentapetalae</taxon>
        <taxon>rosids</taxon>
        <taxon>malvids</taxon>
        <taxon>Myrtales</taxon>
        <taxon>Lythraceae</taxon>
        <taxon>Trapa</taxon>
    </lineage>
</organism>
<name>A0AAN7LPV2_TRANT</name>
<evidence type="ECO:0000256" key="3">
    <source>
        <dbReference type="ARBA" id="ARBA00023125"/>
    </source>
</evidence>
<comment type="subcellular location">
    <subcellularLocation>
        <location evidence="1">Nucleus</location>
    </subcellularLocation>
</comment>
<feature type="compositionally biased region" description="Basic residues" evidence="6">
    <location>
        <begin position="209"/>
        <end position="219"/>
    </location>
</feature>
<dbReference type="PANTHER" id="PTHR31920">
    <property type="entry name" value="B3 DOMAIN-CONTAINING"/>
    <property type="match status" value="1"/>
</dbReference>
<evidence type="ECO:0000313" key="9">
    <source>
        <dbReference type="Proteomes" id="UP001346149"/>
    </source>
</evidence>
<keyword evidence="5" id="KW-0539">Nucleus</keyword>
<evidence type="ECO:0000256" key="5">
    <source>
        <dbReference type="ARBA" id="ARBA00023242"/>
    </source>
</evidence>
<dbReference type="InterPro" id="IPR003340">
    <property type="entry name" value="B3_DNA-bd"/>
</dbReference>
<sequence>MPRPYFYKLVLLSTIKEKRLRIPEKFLRKLHEELSPVATLHISDGNIWRVGIRKAHNKFWFYDGWQEFADHYSISIGYFLIFRYEGTSIFNVYIFNLKTSEINYQSPIRGLARGEQHIQVARYTLWNDMEDDDSSDALDHTPEYRVTTDLLKKKSVKGSSSVDQLTLSQNFTVTVPRSFLNGNVLYSGGMKLKSTEDEMKVQTHAEVHKPKKASRKKRKIEASEPMSSTQPGEESEMKFRLYASASTRKRPVTAEDRERAINAAKMFEPRNPFCRVILRPSYLYRGCIMYLPSCFAEKHLNGVSGFIRLQHSDGKQWCVKCMYRGGGAKLSRGWYDFSSENNLQEGDVCVFELIAAREIILKVTTFRVVDNAMMLNRHFW</sequence>
<keyword evidence="4" id="KW-0804">Transcription</keyword>
<dbReference type="GO" id="GO:0003677">
    <property type="term" value="F:DNA binding"/>
    <property type="evidence" value="ECO:0007669"/>
    <property type="project" value="UniProtKB-KW"/>
</dbReference>
<dbReference type="CDD" id="cd10017">
    <property type="entry name" value="B3_DNA"/>
    <property type="match status" value="2"/>
</dbReference>
<reference evidence="8 9" key="1">
    <citation type="journal article" date="2023" name="Hortic Res">
        <title>Pangenome of water caltrop reveals structural variations and asymmetric subgenome divergence after allopolyploidization.</title>
        <authorList>
            <person name="Zhang X."/>
            <person name="Chen Y."/>
            <person name="Wang L."/>
            <person name="Yuan Y."/>
            <person name="Fang M."/>
            <person name="Shi L."/>
            <person name="Lu R."/>
            <person name="Comes H.P."/>
            <person name="Ma Y."/>
            <person name="Chen Y."/>
            <person name="Huang G."/>
            <person name="Zhou Y."/>
            <person name="Zheng Z."/>
            <person name="Qiu Y."/>
        </authorList>
    </citation>
    <scope>NUCLEOTIDE SEQUENCE [LARGE SCALE GENOMIC DNA]</scope>
    <source>
        <strain evidence="8">F231</strain>
    </source>
</reference>
<feature type="domain" description="TF-B3" evidence="7">
    <location>
        <begin position="5"/>
        <end position="98"/>
    </location>
</feature>
<dbReference type="AlphaFoldDB" id="A0AAN7LPV2"/>
<comment type="caution">
    <text evidence="8">The sequence shown here is derived from an EMBL/GenBank/DDBJ whole genome shotgun (WGS) entry which is preliminary data.</text>
</comment>
<evidence type="ECO:0000313" key="8">
    <source>
        <dbReference type="EMBL" id="KAK4788684.1"/>
    </source>
</evidence>
<gene>
    <name evidence="8" type="ORF">SAY86_020003</name>
</gene>
<keyword evidence="3" id="KW-0238">DNA-binding</keyword>
<protein>
    <recommendedName>
        <fullName evidence="7">TF-B3 domain-containing protein</fullName>
    </recommendedName>
</protein>
<dbReference type="PROSITE" id="PS50863">
    <property type="entry name" value="B3"/>
    <property type="match status" value="2"/>
</dbReference>
<evidence type="ECO:0000259" key="7">
    <source>
        <dbReference type="PROSITE" id="PS50863"/>
    </source>
</evidence>
<evidence type="ECO:0000256" key="1">
    <source>
        <dbReference type="ARBA" id="ARBA00004123"/>
    </source>
</evidence>
<dbReference type="Gene3D" id="2.40.330.10">
    <property type="entry name" value="DNA-binding pseudobarrel domain"/>
    <property type="match status" value="2"/>
</dbReference>
<dbReference type="Proteomes" id="UP001346149">
    <property type="component" value="Unassembled WGS sequence"/>
</dbReference>
<keyword evidence="9" id="KW-1185">Reference proteome</keyword>